<keyword evidence="2" id="KW-0472">Membrane</keyword>
<gene>
    <name evidence="3" type="ORF">O6P43_030414</name>
</gene>
<evidence type="ECO:0000313" key="3">
    <source>
        <dbReference type="EMBL" id="KAJ7945337.1"/>
    </source>
</evidence>
<dbReference type="EMBL" id="JARAOO010000013">
    <property type="protein sequence ID" value="KAJ7945337.1"/>
    <property type="molecule type" value="Genomic_DNA"/>
</dbReference>
<dbReference type="GO" id="GO:0010150">
    <property type="term" value="P:leaf senescence"/>
    <property type="evidence" value="ECO:0007669"/>
    <property type="project" value="InterPro"/>
</dbReference>
<proteinExistence type="predicted"/>
<keyword evidence="2" id="KW-1133">Transmembrane helix</keyword>
<evidence type="ECO:0000256" key="1">
    <source>
        <dbReference type="SAM" id="MobiDB-lite"/>
    </source>
</evidence>
<sequence length="584" mass="64772">MDGSSNILRRRACFPTNETNNKEEEGSSAVDSTTNYSNSTVQINPPLPGPTDTEEKLTKKKKMKKKVAVDVSALTSSSLSSSSIASSQRGTRVEYKRRNPRVRVRRNGGGVDAIGHPLGISVAAVMALVLYGKDTADERMSTDHLSSICTSAVRESLANVFGDKLDGFTRNFEQSFGSTLRTIRSINDSSVNKEGFENNNIKKDILTSECVLDEGDHTRDSTREDDHSKATLQTSHSSQNRSHNRSNTSEEVKENILMDSVSHELALPGQTNQVVCFSPISPGSVMDNHMVTTFEKSVMEQTRCNDLKTLEIGLAMKKLNLKETQLALNFDSNHLERSKLAMGISKASFKAEKFRNQLEDMRHADLLRNCLDCLVTGLLVMSSSLSYGAYVYSYERITEATASCIPSAKESNSWWYPKSVASFNSGWHMIKCKVLVVSRMLFGVGMIISIAYLLLQRSTTSKRIMPVTFIILLLGVACGFAGKLCVDTLGGSGYTWLIYWEILCVLHFLPNVCTSALFSFLYGPVTASQRTKSSITCPYWIRWVSFYAFLLLFLPLLCGLTPFASLGEWKDHCLVKVREIIAGE</sequence>
<evidence type="ECO:0000313" key="4">
    <source>
        <dbReference type="Proteomes" id="UP001163823"/>
    </source>
</evidence>
<dbReference type="KEGG" id="qsa:O6P43_030414"/>
<dbReference type="GO" id="GO:0010090">
    <property type="term" value="P:trichome morphogenesis"/>
    <property type="evidence" value="ECO:0007669"/>
    <property type="project" value="InterPro"/>
</dbReference>
<keyword evidence="4" id="KW-1185">Reference proteome</keyword>
<feature type="transmembrane region" description="Helical" evidence="2">
    <location>
        <begin position="434"/>
        <end position="455"/>
    </location>
</feature>
<dbReference type="PANTHER" id="PTHR35322:SF2">
    <property type="entry name" value="PROTEIN CPR-5"/>
    <property type="match status" value="1"/>
</dbReference>
<name>A0AAD7KT51_QUISA</name>
<dbReference type="InterPro" id="IPR044708">
    <property type="entry name" value="CPR5"/>
</dbReference>
<reference evidence="3" key="1">
    <citation type="journal article" date="2023" name="Science">
        <title>Elucidation of the pathway for biosynthesis of saponin adjuvants from the soapbark tree.</title>
        <authorList>
            <person name="Reed J."/>
            <person name="Orme A."/>
            <person name="El-Demerdash A."/>
            <person name="Owen C."/>
            <person name="Martin L.B.B."/>
            <person name="Misra R.C."/>
            <person name="Kikuchi S."/>
            <person name="Rejzek M."/>
            <person name="Martin A.C."/>
            <person name="Harkess A."/>
            <person name="Leebens-Mack J."/>
            <person name="Louveau T."/>
            <person name="Stephenson M.J."/>
            <person name="Osbourn A."/>
        </authorList>
    </citation>
    <scope>NUCLEOTIDE SEQUENCE</scope>
    <source>
        <strain evidence="3">S10</strain>
    </source>
</reference>
<dbReference type="PANTHER" id="PTHR35322">
    <property type="entry name" value="PROTEIN CPR-5"/>
    <property type="match status" value="1"/>
</dbReference>
<keyword evidence="2" id="KW-0812">Transmembrane</keyword>
<feature type="compositionally biased region" description="Low complexity" evidence="1">
    <location>
        <begin position="233"/>
        <end position="247"/>
    </location>
</feature>
<comment type="caution">
    <text evidence="3">The sequence shown here is derived from an EMBL/GenBank/DDBJ whole genome shotgun (WGS) entry which is preliminary data.</text>
</comment>
<feature type="transmembrane region" description="Helical" evidence="2">
    <location>
        <begin position="467"/>
        <end position="486"/>
    </location>
</feature>
<feature type="compositionally biased region" description="Polar residues" evidence="1">
    <location>
        <begin position="29"/>
        <end position="43"/>
    </location>
</feature>
<feature type="region of interest" description="Disordered" evidence="1">
    <location>
        <begin position="1"/>
        <end position="64"/>
    </location>
</feature>
<feature type="transmembrane region" description="Helical" evidence="2">
    <location>
        <begin position="498"/>
        <end position="522"/>
    </location>
</feature>
<dbReference type="GO" id="GO:0006952">
    <property type="term" value="P:defense response"/>
    <property type="evidence" value="ECO:0007669"/>
    <property type="project" value="InterPro"/>
</dbReference>
<feature type="compositionally biased region" description="Basic and acidic residues" evidence="1">
    <location>
        <begin position="214"/>
        <end position="229"/>
    </location>
</feature>
<feature type="transmembrane region" description="Helical" evidence="2">
    <location>
        <begin position="543"/>
        <end position="564"/>
    </location>
</feature>
<organism evidence="3 4">
    <name type="scientific">Quillaja saponaria</name>
    <name type="common">Soap bark tree</name>
    <dbReference type="NCBI Taxonomy" id="32244"/>
    <lineage>
        <taxon>Eukaryota</taxon>
        <taxon>Viridiplantae</taxon>
        <taxon>Streptophyta</taxon>
        <taxon>Embryophyta</taxon>
        <taxon>Tracheophyta</taxon>
        <taxon>Spermatophyta</taxon>
        <taxon>Magnoliopsida</taxon>
        <taxon>eudicotyledons</taxon>
        <taxon>Gunneridae</taxon>
        <taxon>Pentapetalae</taxon>
        <taxon>rosids</taxon>
        <taxon>fabids</taxon>
        <taxon>Fabales</taxon>
        <taxon>Quillajaceae</taxon>
        <taxon>Quillaja</taxon>
    </lineage>
</organism>
<evidence type="ECO:0000256" key="2">
    <source>
        <dbReference type="SAM" id="Phobius"/>
    </source>
</evidence>
<protein>
    <submittedName>
        <fullName evidence="3">Protein CPR-5-like</fullName>
    </submittedName>
</protein>
<feature type="region of interest" description="Disordered" evidence="1">
    <location>
        <begin position="214"/>
        <end position="251"/>
    </location>
</feature>
<dbReference type="AlphaFoldDB" id="A0AAD7KT51"/>
<accession>A0AAD7KT51</accession>
<dbReference type="Proteomes" id="UP001163823">
    <property type="component" value="Chromosome 13"/>
</dbReference>